<keyword evidence="3" id="KW-1133">Transmembrane helix</keyword>
<keyword evidence="3" id="KW-0472">Membrane</keyword>
<evidence type="ECO:0000259" key="4">
    <source>
        <dbReference type="Pfam" id="PF02582"/>
    </source>
</evidence>
<comment type="similarity">
    <text evidence="1">Belongs to the RMD1/sif2 family.</text>
</comment>
<dbReference type="EMBL" id="JAEHOE010000015">
    <property type="protein sequence ID" value="KAG2497298.1"/>
    <property type="molecule type" value="Genomic_DNA"/>
</dbReference>
<dbReference type="OrthoDB" id="18302at2759"/>
<dbReference type="PANTHER" id="PTHR16255:SF1">
    <property type="entry name" value="REQUIRED FOR MEIOTIC NUCLEAR DIVISION PROTEIN 1 HOMOLOG"/>
    <property type="match status" value="1"/>
</dbReference>
<evidence type="ECO:0000256" key="2">
    <source>
        <dbReference type="SAM" id="MobiDB-lite"/>
    </source>
</evidence>
<name>A0A835Y765_9CHLO</name>
<keyword evidence="6" id="KW-1185">Reference proteome</keyword>
<protein>
    <recommendedName>
        <fullName evidence="4">DUF155 domain-containing protein</fullName>
    </recommendedName>
</protein>
<dbReference type="InterPro" id="IPR051624">
    <property type="entry name" value="RMD1/Sad1-interacting"/>
</dbReference>
<dbReference type="Pfam" id="PF02582">
    <property type="entry name" value="DUF155"/>
    <property type="match status" value="1"/>
</dbReference>
<sequence>MSSRAETSGGAYAPLDAGPSSSAGPRESSLGPEYKLKQRPSASQAPTGGDRAAQLRRSNSISYKAVLGSELAAGIRQRDKFVPLPLESSRAASPGRPEEQEGSGRPFGEIGGLEPPGLLGRARLTVYCVAEALDREKLVSLLRIKHPGWETHAYEDVVHARLPAPYVQGGGYGQYTGGGGLDDTPPSASTSLTSAQAVGAPDVFFFEYGVVAFWGMQQSQEASILRSLAKAVEQGPLPRYDMDEFAFNISGSEPPHIQNDTITINRRQATDHRVRLAISHALAQSTKLSVYEERVVALVEESRHLPQDLAAHGRVSMSTKKLAQLIGKVFLQSSTLNLLSTVMDTPEFFWSAPDHLQALYERACEYLELDTRAEVLNARFEVLQEMLDMLRDHKNNSHAARLEWIIIWLLLVDVILMLFQLLSLFGLV</sequence>
<dbReference type="GO" id="GO:0005739">
    <property type="term" value="C:mitochondrion"/>
    <property type="evidence" value="ECO:0007669"/>
    <property type="project" value="UniProtKB-ARBA"/>
</dbReference>
<dbReference type="Proteomes" id="UP000612055">
    <property type="component" value="Unassembled WGS sequence"/>
</dbReference>
<proteinExistence type="inferred from homology"/>
<reference evidence="5" key="1">
    <citation type="journal article" date="2020" name="bioRxiv">
        <title>Comparative genomics of Chlamydomonas.</title>
        <authorList>
            <person name="Craig R.J."/>
            <person name="Hasan A.R."/>
            <person name="Ness R.W."/>
            <person name="Keightley P.D."/>
        </authorList>
    </citation>
    <scope>NUCLEOTIDE SEQUENCE</scope>
    <source>
        <strain evidence="5">CCAP 11/70</strain>
    </source>
</reference>
<comment type="caution">
    <text evidence="5">The sequence shown here is derived from an EMBL/GenBank/DDBJ whole genome shotgun (WGS) entry which is preliminary data.</text>
</comment>
<gene>
    <name evidence="5" type="ORF">HYH03_004881</name>
</gene>
<accession>A0A835Y765</accession>
<evidence type="ECO:0000313" key="5">
    <source>
        <dbReference type="EMBL" id="KAG2497298.1"/>
    </source>
</evidence>
<feature type="region of interest" description="Disordered" evidence="2">
    <location>
        <begin position="1"/>
        <end position="56"/>
    </location>
</feature>
<feature type="transmembrane region" description="Helical" evidence="3">
    <location>
        <begin position="404"/>
        <end position="427"/>
    </location>
</feature>
<feature type="region of interest" description="Disordered" evidence="2">
    <location>
        <begin position="85"/>
        <end position="112"/>
    </location>
</feature>
<feature type="domain" description="DUF155" evidence="4">
    <location>
        <begin position="203"/>
        <end position="377"/>
    </location>
</feature>
<evidence type="ECO:0000256" key="3">
    <source>
        <dbReference type="SAM" id="Phobius"/>
    </source>
</evidence>
<dbReference type="InterPro" id="IPR003734">
    <property type="entry name" value="DUF155"/>
</dbReference>
<evidence type="ECO:0000256" key="1">
    <source>
        <dbReference type="ARBA" id="ARBA00008306"/>
    </source>
</evidence>
<evidence type="ECO:0000313" key="6">
    <source>
        <dbReference type="Proteomes" id="UP000612055"/>
    </source>
</evidence>
<keyword evidence="3" id="KW-0812">Transmembrane</keyword>
<dbReference type="AlphaFoldDB" id="A0A835Y765"/>
<organism evidence="5 6">
    <name type="scientific">Edaphochlamys debaryana</name>
    <dbReference type="NCBI Taxonomy" id="47281"/>
    <lineage>
        <taxon>Eukaryota</taxon>
        <taxon>Viridiplantae</taxon>
        <taxon>Chlorophyta</taxon>
        <taxon>core chlorophytes</taxon>
        <taxon>Chlorophyceae</taxon>
        <taxon>CS clade</taxon>
        <taxon>Chlamydomonadales</taxon>
        <taxon>Chlamydomonadales incertae sedis</taxon>
        <taxon>Edaphochlamys</taxon>
    </lineage>
</organism>
<dbReference type="PANTHER" id="PTHR16255">
    <property type="entry name" value="REQUIRED FOR MEIOTIC NUCLEAR DIVISION PROTEIN 1 HOMOLOG"/>
    <property type="match status" value="1"/>
</dbReference>